<keyword evidence="1" id="KW-0378">Hydrolase</keyword>
<evidence type="ECO:0000313" key="2">
    <source>
        <dbReference type="Proteomes" id="UP000419144"/>
    </source>
</evidence>
<dbReference type="GO" id="GO:0008233">
    <property type="term" value="F:peptidase activity"/>
    <property type="evidence" value="ECO:0007669"/>
    <property type="project" value="UniProtKB-KW"/>
</dbReference>
<reference evidence="1" key="1">
    <citation type="submission" date="2019-11" db="EMBL/GenBank/DDBJ databases">
        <title>Leishmania tarentolae CDS.</title>
        <authorList>
            <person name="Goto Y."/>
            <person name="Yamagishi J."/>
        </authorList>
    </citation>
    <scope>NUCLEOTIDE SEQUENCE [LARGE SCALE GENOMIC DNA]</scope>
    <source>
        <strain evidence="1">Parrot Tar II</strain>
    </source>
</reference>
<organism evidence="1 2">
    <name type="scientific">Leishmania tarentolae</name>
    <name type="common">Sauroleishmania tarentolae</name>
    <dbReference type="NCBI Taxonomy" id="5689"/>
    <lineage>
        <taxon>Eukaryota</taxon>
        <taxon>Discoba</taxon>
        <taxon>Euglenozoa</taxon>
        <taxon>Kinetoplastea</taxon>
        <taxon>Metakinetoplastina</taxon>
        <taxon>Trypanosomatida</taxon>
        <taxon>Trypanosomatidae</taxon>
        <taxon>Leishmaniinae</taxon>
        <taxon>Leishmania</taxon>
        <taxon>lizard Leishmania</taxon>
    </lineage>
</organism>
<dbReference type="Proteomes" id="UP000419144">
    <property type="component" value="Unassembled WGS sequence"/>
</dbReference>
<name>A0A640KWJ0_LEITA</name>
<sequence>MTLETLYAVEQTASRSEDAPSCTAPLRCPRTGSTSRINIRGAAQLTWTTAPSCSPSVMVPVHRLP</sequence>
<accession>A0A640KWJ0</accession>
<evidence type="ECO:0000313" key="1">
    <source>
        <dbReference type="EMBL" id="GET94033.1"/>
    </source>
</evidence>
<protein>
    <submittedName>
        <fullName evidence="1">Major surface protease gp63, putative</fullName>
    </submittedName>
</protein>
<dbReference type="EMBL" id="BLBS01000163">
    <property type="protein sequence ID" value="GET94033.1"/>
    <property type="molecule type" value="Genomic_DNA"/>
</dbReference>
<gene>
    <name evidence="1" type="ORF">LtaPh_9921701</name>
</gene>
<keyword evidence="1" id="KW-0645">Protease</keyword>
<dbReference type="GO" id="GO:0006508">
    <property type="term" value="P:proteolysis"/>
    <property type="evidence" value="ECO:0007669"/>
    <property type="project" value="UniProtKB-KW"/>
</dbReference>
<proteinExistence type="predicted"/>
<dbReference type="AlphaFoldDB" id="A0A640KWJ0"/>
<comment type="caution">
    <text evidence="1">The sequence shown here is derived from an EMBL/GenBank/DDBJ whole genome shotgun (WGS) entry which is preliminary data.</text>
</comment>
<dbReference type="VEuPathDB" id="TriTrypDB:LtaPh_9921701"/>
<keyword evidence="2" id="KW-1185">Reference proteome</keyword>